<evidence type="ECO:0000259" key="20">
    <source>
        <dbReference type="PROSITE" id="PS50825"/>
    </source>
</evidence>
<feature type="transmembrane region" description="Helical" evidence="14">
    <location>
        <begin position="1679"/>
        <end position="1701"/>
    </location>
</feature>
<keyword evidence="23" id="KW-1185">Reference proteome</keyword>
<dbReference type="FunFam" id="3.10.250.10:FF:000011">
    <property type="entry name" value="Scavenger receptor class A member 5"/>
    <property type="match status" value="2"/>
</dbReference>
<dbReference type="InterPro" id="IPR001190">
    <property type="entry name" value="SRCR"/>
</dbReference>
<feature type="disulfide bond" evidence="13">
    <location>
        <begin position="397"/>
        <end position="407"/>
    </location>
</feature>
<dbReference type="SUPFAM" id="SSF56487">
    <property type="entry name" value="SRCR-like"/>
    <property type="match status" value="4"/>
</dbReference>
<feature type="disulfide bond" evidence="13">
    <location>
        <begin position="366"/>
        <end position="427"/>
    </location>
</feature>
<name>A0A7M7P3T3_STRPU</name>
<comment type="subcellular location">
    <subcellularLocation>
        <location evidence="2">Cell membrane</location>
    </subcellularLocation>
    <subcellularLocation>
        <location evidence="1">Membrane</location>
        <topology evidence="1">Multi-pass membrane protein</topology>
    </subcellularLocation>
</comment>
<keyword evidence="4" id="KW-1003">Cell membrane</keyword>
<feature type="transmembrane region" description="Helical" evidence="14">
    <location>
        <begin position="1654"/>
        <end position="1673"/>
    </location>
</feature>
<evidence type="ECO:0000259" key="16">
    <source>
        <dbReference type="PROSITE" id="PS50026"/>
    </source>
</evidence>
<comment type="caution">
    <text evidence="13">Lacks conserved residue(s) required for the propagation of feature annotation.</text>
</comment>
<evidence type="ECO:0000256" key="8">
    <source>
        <dbReference type="ARBA" id="ARBA00022989"/>
    </source>
</evidence>
<dbReference type="FunFam" id="3.10.250.10:FF:000001">
    <property type="entry name" value="Lysyl oxidase 4 isoform X1"/>
    <property type="match status" value="1"/>
</dbReference>
<dbReference type="InterPro" id="IPR003598">
    <property type="entry name" value="Ig_sub2"/>
</dbReference>
<dbReference type="GO" id="GO:0004930">
    <property type="term" value="F:G protein-coupled receptor activity"/>
    <property type="evidence" value="ECO:0007669"/>
    <property type="project" value="InterPro"/>
</dbReference>
<evidence type="ECO:0000256" key="13">
    <source>
        <dbReference type="PROSITE-ProRule" id="PRU00196"/>
    </source>
</evidence>
<dbReference type="GO" id="GO:0007166">
    <property type="term" value="P:cell surface receptor signaling pathway"/>
    <property type="evidence" value="ECO:0007669"/>
    <property type="project" value="InterPro"/>
</dbReference>
<dbReference type="InterPro" id="IPR017983">
    <property type="entry name" value="GPCR_2_secretin-like_CS"/>
</dbReference>
<feature type="domain" description="SRCR" evidence="19">
    <location>
        <begin position="435"/>
        <end position="537"/>
    </location>
</feature>
<evidence type="ECO:0000256" key="3">
    <source>
        <dbReference type="ARBA" id="ARBA00007343"/>
    </source>
</evidence>
<sequence length="1767" mass="191197">MNCLPLLLPILALLMVIRSPAVRGVSVDDTTEASTIWSTDMQTMQYSTDGPADFDVRLVNGSNNASGRVEIGYNRTWGTVCDDGWDLNDAHVVCRMLGLNNASSAPVMAAYGAGSGKIHLDEVECTGSELSLEYCIKNDFGDNNCDHSEDAGVTCEDSPAFQPHIRIPKTRIGDELEVRLVNGSSNATGRVEVRYNASTEVWYNDTWGTVCDDGWDLNDAHVVCRMLGLKASSAPVRAAYGRGSGYILLDEVECTGSESSLGDCITSKFGHHDCTHSEDAGVICEDSEPEDYVTSSWSEIDIGRSTSRPEVWSPSTPNTGNQLEVHLVNRSSNNASGRVEVRYNTSSAWGTVCDDGWDLNDAHVVCRMLGFFKASSAPVSAAFGAGSGYILLDEVDCTGSESSLEYCIKSTFGEHNCEHSEDAGVICTEPISLEVHLTDGPNNNSGRVEVREKGSYSWETICDDGWDGRDANVVCKMLGFFGAAYAPVQATYGEGVGDISLRNVDCIGTESNLGTCFHDRPEPFDCAHDEDAGAACLVLIQGYSGNGSSSGDYSGSGASSGDFSGSGTYFEDDDGTFKLQCGNLTSTTDEGLTTSSSVFITPRVNGSVDNQNFSVGCTYTSDHVFDYGVTWVACAARDDLGNYETCDFTVNVKDGDPPCLACPDVTSATDQGLRTSSHITIDPQAKDNTDRSPSVNCSHTSSDIFQFGDTNVICNATDESGNIGTCTFVVTVQDREPPMWECHVQTAIADQRQIAINAFIPSVSDNLDPDPSVNCSHTSIDLSHLGDTSITCEAKDSSGNIAPCTFLFTVQTPCIVRNPCINGDCSYEGSGPSKCACHGEYEGDHCDVIPEPTLPVEVAGHPTSQTVNMSTTVELTCSFNNAESYAWFKDGHRLPNKTNQVTLPIQSVSTSDIGYYFCRGFGKERSIDTNKASIYIEGVTNIQLSDLKFNLTSNDDLSEQTSARYLEISRNIINYVLKGLTNDTAFKDMSPSVVCNNLTRQAVVIADLNVYIKNSNLTAFDELDLVSQAFDGLANNSNGFLDVSSVDIENTAICKNMTWTSLRFGLISFLEGENGTWLSSTEVCPFNRANADQPIGRAICVGDLISQSTWRPDPMDNCGTLRNVSDLLSQLSKVIVSDKNVHKLSENVSLATNNTDDIASDDISSIANIISNISDVAQGSYSKKVTESIVAIVSNIAEVDTETLESASASVRDVVKAFEKQIDRINVVEGGNLTIQQPNIAVQVQSVSTDAISYGLVLSLTGDSNSDLTDSDTSIHTSNDEATQPNNIAVVNIPSAISSALSSISGGSANTSIFVRVIFTVFSTPALFISKSLKNTSEGTDRSANTPVISLSIGNETIANLTEPINFTFTPIKTNLTNPSCSYWDVGFGEWSQEGCHLISSSGIRSPDDDNCDPPSDEKQEIVCGCNHLTNFAVLMDTSREDGPSEQAYEVLTYIGCCISIVSLLVTLATYISNRVLRGKQTNQIFICLCLTLLCLYVSFIVMMSLDSAKRQCHVKAGPCGFITALVHFFVLSSITWMGVEGYNTYLIIVKIFDTYIPQFMVKAGAVAWGIPAMIVIITGAIAQDKYAHEDLCFLQLWAQIGGLLIPMTIIILFNVVIFALVVRQLMKSSNVAGRVKREAKVERRESIERVQNAICILLLLGLTWITGYFLMIREFSQVIEPIFIVLNSFQGLFIFLLYCVRKPMVRKQWGLTCLAARVRRQDVTTSSSGTHSSKNTSSSAATDVVLVSMSKIPEEKNIEVSIHVKL</sequence>
<feature type="chain" id="PRO_5029596560" evidence="15">
    <location>
        <begin position="25"/>
        <end position="1767"/>
    </location>
</feature>
<evidence type="ECO:0000256" key="11">
    <source>
        <dbReference type="ARBA" id="ARBA00023180"/>
    </source>
</evidence>
<evidence type="ECO:0000256" key="2">
    <source>
        <dbReference type="ARBA" id="ARBA00004236"/>
    </source>
</evidence>
<dbReference type="PANTHER" id="PTHR45692:SF1">
    <property type="entry name" value="G-PROTEIN COUPLED RECEPTORS FAMILY 2 PROFILE 2 DOMAIN-CONTAINING PROTEIN"/>
    <property type="match status" value="1"/>
</dbReference>
<dbReference type="InterPro" id="IPR036772">
    <property type="entry name" value="SRCR-like_dom_sf"/>
</dbReference>
<dbReference type="PROSITE" id="PS50287">
    <property type="entry name" value="SRCR_2"/>
    <property type="match status" value="4"/>
</dbReference>
<dbReference type="Gene3D" id="3.10.250.10">
    <property type="entry name" value="SRCR-like domain"/>
    <property type="match status" value="4"/>
</dbReference>
<feature type="transmembrane region" description="Helical" evidence="14">
    <location>
        <begin position="1595"/>
        <end position="1623"/>
    </location>
</feature>
<dbReference type="SUPFAM" id="SSF48726">
    <property type="entry name" value="Immunoglobulin"/>
    <property type="match status" value="1"/>
</dbReference>
<keyword evidence="6 15" id="KW-0732">Signal</keyword>
<dbReference type="GeneID" id="576840"/>
<keyword evidence="10 13" id="KW-1015">Disulfide bond</keyword>
<feature type="disulfide bond" evidence="13">
    <location>
        <begin position="475"/>
        <end position="536"/>
    </location>
</feature>
<feature type="domain" description="SRCR" evidence="19">
    <location>
        <begin position="56"/>
        <end position="156"/>
    </location>
</feature>
<evidence type="ECO:0000256" key="14">
    <source>
        <dbReference type="SAM" id="Phobius"/>
    </source>
</evidence>
<feature type="transmembrane region" description="Helical" evidence="14">
    <location>
        <begin position="1560"/>
        <end position="1583"/>
    </location>
</feature>
<dbReference type="PRINTS" id="PR00258">
    <property type="entry name" value="SPERACTRCPTR"/>
</dbReference>
<evidence type="ECO:0000259" key="18">
    <source>
        <dbReference type="PROSITE" id="PS50261"/>
    </source>
</evidence>
<evidence type="ECO:0000256" key="10">
    <source>
        <dbReference type="ARBA" id="ARBA00023157"/>
    </source>
</evidence>
<accession>A0A7M7P3T3</accession>
<feature type="disulfide bond" evidence="13">
    <location>
        <begin position="125"/>
        <end position="135"/>
    </location>
</feature>
<feature type="domain" description="HYR" evidence="20">
    <location>
        <begin position="653"/>
        <end position="734"/>
    </location>
</feature>
<evidence type="ECO:0000256" key="5">
    <source>
        <dbReference type="ARBA" id="ARBA00022692"/>
    </source>
</evidence>
<dbReference type="Pfam" id="PF00002">
    <property type="entry name" value="7tm_2"/>
    <property type="match status" value="1"/>
</dbReference>
<dbReference type="SMART" id="SM00202">
    <property type="entry name" value="SR"/>
    <property type="match status" value="4"/>
</dbReference>
<evidence type="ECO:0000259" key="19">
    <source>
        <dbReference type="PROSITE" id="PS50287"/>
    </source>
</evidence>
<feature type="transmembrane region" description="Helical" evidence="14">
    <location>
        <begin position="1485"/>
        <end position="1506"/>
    </location>
</feature>
<feature type="disulfide bond" evidence="13">
    <location>
        <begin position="506"/>
        <end position="516"/>
    </location>
</feature>
<feature type="domain" description="SRCR" evidence="19">
    <location>
        <begin position="178"/>
        <end position="285"/>
    </location>
</feature>
<dbReference type="SMART" id="SM00409">
    <property type="entry name" value="IG"/>
    <property type="match status" value="1"/>
</dbReference>
<comment type="similarity">
    <text evidence="3">Belongs to the G-protein coupled receptor 2 family. Adhesion G-protein coupled receptor (ADGR) subfamily.</text>
</comment>
<dbReference type="Pfam" id="PF02494">
    <property type="entry name" value="HYR"/>
    <property type="match status" value="2"/>
</dbReference>
<evidence type="ECO:0000256" key="6">
    <source>
        <dbReference type="ARBA" id="ARBA00022729"/>
    </source>
</evidence>
<dbReference type="SUPFAM" id="SSF81321">
    <property type="entry name" value="Family A G protein-coupled receptor-like"/>
    <property type="match status" value="1"/>
</dbReference>
<feature type="domain" description="G-protein coupled receptors family 2 profile 2" evidence="18">
    <location>
        <begin position="1449"/>
        <end position="1703"/>
    </location>
</feature>
<dbReference type="Gene3D" id="2.60.40.10">
    <property type="entry name" value="Immunoglobulins"/>
    <property type="match status" value="1"/>
</dbReference>
<dbReference type="EnsemblMetazoa" id="XM_030989737">
    <property type="protein sequence ID" value="XP_030845597"/>
    <property type="gene ID" value="LOC576840"/>
</dbReference>
<dbReference type="InterPro" id="IPR003410">
    <property type="entry name" value="HYR_dom"/>
</dbReference>
<evidence type="ECO:0000256" key="7">
    <source>
        <dbReference type="ARBA" id="ARBA00022737"/>
    </source>
</evidence>
<dbReference type="PROSITE" id="PS00022">
    <property type="entry name" value="EGF_1"/>
    <property type="match status" value="1"/>
</dbReference>
<organism evidence="22 23">
    <name type="scientific">Strongylocentrotus purpuratus</name>
    <name type="common">Purple sea urchin</name>
    <dbReference type="NCBI Taxonomy" id="7668"/>
    <lineage>
        <taxon>Eukaryota</taxon>
        <taxon>Metazoa</taxon>
        <taxon>Echinodermata</taxon>
        <taxon>Eleutherozoa</taxon>
        <taxon>Echinozoa</taxon>
        <taxon>Echinoidea</taxon>
        <taxon>Euechinoidea</taxon>
        <taxon>Echinacea</taxon>
        <taxon>Camarodonta</taxon>
        <taxon>Echinidea</taxon>
        <taxon>Strongylocentrotidae</taxon>
        <taxon>Strongylocentrotus</taxon>
    </lineage>
</organism>
<dbReference type="RefSeq" id="XP_030845597.1">
    <property type="nucleotide sequence ID" value="XM_030989737.1"/>
</dbReference>
<dbReference type="PROSITE" id="PS50026">
    <property type="entry name" value="EGF_3"/>
    <property type="match status" value="1"/>
</dbReference>
<dbReference type="OMA" id="NASTEVW"/>
<dbReference type="PROSITE" id="PS50825">
    <property type="entry name" value="HYR"/>
    <property type="match status" value="1"/>
</dbReference>
<keyword evidence="12" id="KW-0245">EGF-like domain</keyword>
<keyword evidence="11" id="KW-0325">Glycoprotein</keyword>
<dbReference type="PROSITE" id="PS00650">
    <property type="entry name" value="G_PROTEIN_RECEP_F2_2"/>
    <property type="match status" value="1"/>
</dbReference>
<evidence type="ECO:0000259" key="21">
    <source>
        <dbReference type="PROSITE" id="PS50835"/>
    </source>
</evidence>
<evidence type="ECO:0000256" key="4">
    <source>
        <dbReference type="ARBA" id="ARBA00022475"/>
    </source>
</evidence>
<dbReference type="GO" id="GO:0005886">
    <property type="term" value="C:plasma membrane"/>
    <property type="evidence" value="ECO:0007669"/>
    <property type="project" value="UniProtKB-SubCell"/>
</dbReference>
<dbReference type="InParanoid" id="A0A7M7P3T3"/>
<dbReference type="FunFam" id="1.20.1070.10:FF:000878">
    <property type="entry name" value="Predicted protein"/>
    <property type="match status" value="1"/>
</dbReference>
<dbReference type="KEGG" id="spu:576840"/>
<reference evidence="22" key="2">
    <citation type="submission" date="2021-01" db="UniProtKB">
        <authorList>
            <consortium name="EnsemblMetazoa"/>
        </authorList>
    </citation>
    <scope>IDENTIFICATION</scope>
</reference>
<keyword evidence="8 14" id="KW-1133">Transmembrane helix</keyword>
<dbReference type="Gene3D" id="2.60.220.50">
    <property type="match status" value="1"/>
</dbReference>
<feature type="domain" description="SRCR" evidence="19">
    <location>
        <begin position="325"/>
        <end position="428"/>
    </location>
</feature>
<feature type="transmembrane region" description="Helical" evidence="14">
    <location>
        <begin position="1521"/>
        <end position="1540"/>
    </location>
</feature>
<evidence type="ECO:0000259" key="17">
    <source>
        <dbReference type="PROSITE" id="PS50221"/>
    </source>
</evidence>
<dbReference type="FunFam" id="3.10.250.10:FF:000006">
    <property type="entry name" value="neurotrypsin isoform X2"/>
    <property type="match status" value="1"/>
</dbReference>
<dbReference type="InterPro" id="IPR000742">
    <property type="entry name" value="EGF"/>
</dbReference>
<dbReference type="CDD" id="cd15040">
    <property type="entry name" value="7tmB2_Adhesion"/>
    <property type="match status" value="1"/>
</dbReference>
<feature type="disulfide bond" evidence="13">
    <location>
        <begin position="254"/>
        <end position="264"/>
    </location>
</feature>
<dbReference type="PROSITE" id="PS50261">
    <property type="entry name" value="G_PROTEIN_RECEP_F2_4"/>
    <property type="match status" value="1"/>
</dbReference>
<dbReference type="PRINTS" id="PR00249">
    <property type="entry name" value="GPCRSECRETIN"/>
</dbReference>
<feature type="transmembrane region" description="Helical" evidence="14">
    <location>
        <begin position="1451"/>
        <end position="1473"/>
    </location>
</feature>
<dbReference type="Pfam" id="PF13927">
    <property type="entry name" value="Ig_3"/>
    <property type="match status" value="1"/>
</dbReference>
<feature type="domain" description="Ig-like" evidence="21">
    <location>
        <begin position="852"/>
        <end position="928"/>
    </location>
</feature>
<dbReference type="SMART" id="SM00408">
    <property type="entry name" value="IGc2"/>
    <property type="match status" value="1"/>
</dbReference>
<dbReference type="InterPro" id="IPR046338">
    <property type="entry name" value="GAIN_dom_sf"/>
</dbReference>
<feature type="disulfide bond" evidence="13">
    <location>
        <begin position="94"/>
        <end position="155"/>
    </location>
</feature>
<feature type="signal peptide" evidence="15">
    <location>
        <begin position="1"/>
        <end position="24"/>
    </location>
</feature>
<dbReference type="PROSITE" id="PS50221">
    <property type="entry name" value="GAIN_B"/>
    <property type="match status" value="1"/>
</dbReference>
<keyword evidence="7" id="KW-0677">Repeat</keyword>
<dbReference type="InterPro" id="IPR036179">
    <property type="entry name" value="Ig-like_dom_sf"/>
</dbReference>
<evidence type="ECO:0000256" key="12">
    <source>
        <dbReference type="PROSITE-ProRule" id="PRU00076"/>
    </source>
</evidence>
<dbReference type="InterPro" id="IPR000203">
    <property type="entry name" value="GPS"/>
</dbReference>
<feature type="domain" description="EGF-like" evidence="16">
    <location>
        <begin position="810"/>
        <end position="847"/>
    </location>
</feature>
<dbReference type="Pfam" id="PF01825">
    <property type="entry name" value="GPS"/>
    <property type="match status" value="1"/>
</dbReference>
<evidence type="ECO:0000256" key="15">
    <source>
        <dbReference type="SAM" id="SignalP"/>
    </source>
</evidence>
<dbReference type="PANTHER" id="PTHR45692">
    <property type="entry name" value="G_PROTEIN_RECEP_F2_4 DOMAIN-CONTAINING PROTEIN"/>
    <property type="match status" value="1"/>
</dbReference>
<dbReference type="InterPro" id="IPR000832">
    <property type="entry name" value="GPCR_2_secretin-like"/>
</dbReference>
<dbReference type="PROSITE" id="PS50835">
    <property type="entry name" value="IG_LIKE"/>
    <property type="match status" value="1"/>
</dbReference>
<dbReference type="InterPro" id="IPR013783">
    <property type="entry name" value="Ig-like_fold"/>
</dbReference>
<evidence type="ECO:0000313" key="22">
    <source>
        <dbReference type="EnsemblMetazoa" id="XP_030845597"/>
    </source>
</evidence>
<evidence type="ECO:0000313" key="23">
    <source>
        <dbReference type="Proteomes" id="UP000007110"/>
    </source>
</evidence>
<dbReference type="Proteomes" id="UP000007110">
    <property type="component" value="Unassembled WGS sequence"/>
</dbReference>
<dbReference type="InterPro" id="IPR057244">
    <property type="entry name" value="GAIN_B"/>
</dbReference>
<dbReference type="Gene3D" id="1.20.1070.10">
    <property type="entry name" value="Rhodopsin 7-helix transmembrane proteins"/>
    <property type="match status" value="1"/>
</dbReference>
<feature type="disulfide bond" evidence="13">
    <location>
        <begin position="353"/>
        <end position="417"/>
    </location>
</feature>
<dbReference type="Pfam" id="PF00530">
    <property type="entry name" value="SRCR"/>
    <property type="match status" value="4"/>
</dbReference>
<feature type="disulfide bond" evidence="12">
    <location>
        <begin position="837"/>
        <end position="846"/>
    </location>
</feature>
<dbReference type="InterPro" id="IPR003599">
    <property type="entry name" value="Ig_sub"/>
</dbReference>
<evidence type="ECO:0000256" key="9">
    <source>
        <dbReference type="ARBA" id="ARBA00023136"/>
    </source>
</evidence>
<feature type="domain" description="GAIN-B" evidence="17">
    <location>
        <begin position="1264"/>
        <end position="1442"/>
    </location>
</feature>
<feature type="disulfide bond" evidence="13">
    <location>
        <begin position="81"/>
        <end position="145"/>
    </location>
</feature>
<proteinExistence type="inferred from homology"/>
<dbReference type="PROSITE" id="PS00420">
    <property type="entry name" value="SRCR_1"/>
    <property type="match status" value="2"/>
</dbReference>
<keyword evidence="9 14" id="KW-0472">Membrane</keyword>
<evidence type="ECO:0000256" key="1">
    <source>
        <dbReference type="ARBA" id="ARBA00004141"/>
    </source>
</evidence>
<protein>
    <submittedName>
        <fullName evidence="22">Uncharacterized protein</fullName>
    </submittedName>
</protein>
<dbReference type="SMART" id="SM00303">
    <property type="entry name" value="GPS"/>
    <property type="match status" value="1"/>
</dbReference>
<dbReference type="InterPro" id="IPR007110">
    <property type="entry name" value="Ig-like_dom"/>
</dbReference>
<reference evidence="23" key="1">
    <citation type="submission" date="2015-02" db="EMBL/GenBank/DDBJ databases">
        <title>Genome sequencing for Strongylocentrotus purpuratus.</title>
        <authorList>
            <person name="Murali S."/>
            <person name="Liu Y."/>
            <person name="Vee V."/>
            <person name="English A."/>
            <person name="Wang M."/>
            <person name="Skinner E."/>
            <person name="Han Y."/>
            <person name="Muzny D.M."/>
            <person name="Worley K.C."/>
            <person name="Gibbs R.A."/>
        </authorList>
    </citation>
    <scope>NUCLEOTIDE SEQUENCE</scope>
</reference>
<dbReference type="InterPro" id="IPR017981">
    <property type="entry name" value="GPCR_2-like_7TM"/>
</dbReference>
<keyword evidence="5 14" id="KW-0812">Transmembrane</keyword>
<dbReference type="OrthoDB" id="536948at2759"/>
<feature type="disulfide bond" evidence="13">
    <location>
        <begin position="462"/>
        <end position="526"/>
    </location>
</feature>